<feature type="transmembrane region" description="Helical" evidence="1">
    <location>
        <begin position="21"/>
        <end position="45"/>
    </location>
</feature>
<dbReference type="EMBL" id="CAKC01000092">
    <property type="protein sequence ID" value="CCI87753.1"/>
    <property type="molecule type" value="Genomic_DNA"/>
</dbReference>
<dbReference type="GO" id="GO:0016740">
    <property type="term" value="F:transferase activity"/>
    <property type="evidence" value="ECO:0007669"/>
    <property type="project" value="UniProtKB-KW"/>
</dbReference>
<feature type="transmembrane region" description="Helical" evidence="1">
    <location>
        <begin position="51"/>
        <end position="68"/>
    </location>
</feature>
<reference evidence="2 3" key="1">
    <citation type="submission" date="2012-06" db="EMBL/GenBank/DDBJ databases">
        <title>Draft genome sequence of Lactobacillus gigeriorum CRBIP 24.85T, isolated from chicken crop.</title>
        <authorList>
            <person name="Cousin S."/>
            <person name="Ma L."/>
            <person name="Creno S."/>
            <person name="Clermont D."/>
            <person name="Loux V."/>
            <person name="Bizet C."/>
            <person name="Bouchier C."/>
        </authorList>
    </citation>
    <scope>NUCLEOTIDE SEQUENCE [LARGE SCALE GENOMIC DNA]</scope>
    <source>
        <strain evidence="3">CRBIP 24.85T</strain>
    </source>
</reference>
<keyword evidence="1" id="KW-0472">Membrane</keyword>
<name>I7LGL1_9LACO</name>
<keyword evidence="2" id="KW-0808">Transferase</keyword>
<proteinExistence type="predicted"/>
<keyword evidence="1" id="KW-0812">Transmembrane</keyword>
<evidence type="ECO:0000313" key="2">
    <source>
        <dbReference type="EMBL" id="CCI87753.1"/>
    </source>
</evidence>
<dbReference type="Proteomes" id="UP000009326">
    <property type="component" value="Unassembled WGS sequence"/>
</dbReference>
<accession>I7LGL1</accession>
<feature type="transmembrane region" description="Helical" evidence="1">
    <location>
        <begin position="121"/>
        <end position="143"/>
    </location>
</feature>
<evidence type="ECO:0000256" key="1">
    <source>
        <dbReference type="SAM" id="Phobius"/>
    </source>
</evidence>
<comment type="caution">
    <text evidence="2">The sequence shown here is derived from an EMBL/GenBank/DDBJ whole genome shotgun (WGS) entry which is preliminary data.</text>
</comment>
<gene>
    <name evidence="2" type="ORF">BN52_00290</name>
</gene>
<sequence length="165" mass="19405">MNNRNNTIQEKKHDLSVRSMYFSRYLMIRYFTAIYLFTNLFWLIFAISYQSLIGSFFAGVIFVLIILASIEQASKWHKKDSDLKYTKIYYLSQFVYNVVLIPLCLTPLRKVVFPFSESNDVAMIIISILLLGIVGCLMIFVRIRNIQNGRDKYLKAIKTFENNQQ</sequence>
<protein>
    <submittedName>
        <fullName evidence="2">Cellobiose phosphotransferase system IIA component</fullName>
    </submittedName>
</protein>
<feature type="transmembrane region" description="Helical" evidence="1">
    <location>
        <begin position="88"/>
        <end position="109"/>
    </location>
</feature>
<dbReference type="AlphaFoldDB" id="I7LGL1"/>
<organism evidence="2 3">
    <name type="scientific">Lactobacillus gigeriorum DSM 23908 = CRBIP 24.85</name>
    <dbReference type="NCBI Taxonomy" id="1423751"/>
    <lineage>
        <taxon>Bacteria</taxon>
        <taxon>Bacillati</taxon>
        <taxon>Bacillota</taxon>
        <taxon>Bacilli</taxon>
        <taxon>Lactobacillales</taxon>
        <taxon>Lactobacillaceae</taxon>
        <taxon>Lactobacillus</taxon>
    </lineage>
</organism>
<keyword evidence="1" id="KW-1133">Transmembrane helix</keyword>
<evidence type="ECO:0000313" key="3">
    <source>
        <dbReference type="Proteomes" id="UP000009326"/>
    </source>
</evidence>